<proteinExistence type="predicted"/>
<accession>A0ABU7A643</accession>
<comment type="caution">
    <text evidence="1">The sequence shown here is derived from an EMBL/GenBank/DDBJ whole genome shotgun (WGS) entry which is preliminary data.</text>
</comment>
<gene>
    <name evidence="1" type="ORF">ATANTOWER_003808</name>
</gene>
<dbReference type="EMBL" id="JAHUTI010001407">
    <property type="protein sequence ID" value="MED6232890.1"/>
    <property type="molecule type" value="Genomic_DNA"/>
</dbReference>
<protein>
    <submittedName>
        <fullName evidence="1">Uncharacterized protein</fullName>
    </submittedName>
</protein>
<dbReference type="Proteomes" id="UP001345963">
    <property type="component" value="Unassembled WGS sequence"/>
</dbReference>
<name>A0ABU7A643_9TELE</name>
<evidence type="ECO:0000313" key="1">
    <source>
        <dbReference type="EMBL" id="MED6232890.1"/>
    </source>
</evidence>
<sequence>MGKTADLTDVQKTVIENLHKEAAAPALEPEWKVPSPCCTLRDKRPHSPAEHCHLSPSILSRLSRTGGVGGDFDGVREKTRPRLRLITAQ</sequence>
<reference evidence="1 2" key="1">
    <citation type="submission" date="2021-07" db="EMBL/GenBank/DDBJ databases">
        <authorList>
            <person name="Palmer J.M."/>
        </authorList>
    </citation>
    <scope>NUCLEOTIDE SEQUENCE [LARGE SCALE GENOMIC DNA]</scope>
    <source>
        <strain evidence="1 2">AT_MEX2019</strain>
        <tissue evidence="1">Muscle</tissue>
    </source>
</reference>
<organism evidence="1 2">
    <name type="scientific">Ataeniobius toweri</name>
    <dbReference type="NCBI Taxonomy" id="208326"/>
    <lineage>
        <taxon>Eukaryota</taxon>
        <taxon>Metazoa</taxon>
        <taxon>Chordata</taxon>
        <taxon>Craniata</taxon>
        <taxon>Vertebrata</taxon>
        <taxon>Euteleostomi</taxon>
        <taxon>Actinopterygii</taxon>
        <taxon>Neopterygii</taxon>
        <taxon>Teleostei</taxon>
        <taxon>Neoteleostei</taxon>
        <taxon>Acanthomorphata</taxon>
        <taxon>Ovalentaria</taxon>
        <taxon>Atherinomorphae</taxon>
        <taxon>Cyprinodontiformes</taxon>
        <taxon>Goodeidae</taxon>
        <taxon>Ataeniobius</taxon>
    </lineage>
</organism>
<evidence type="ECO:0000313" key="2">
    <source>
        <dbReference type="Proteomes" id="UP001345963"/>
    </source>
</evidence>
<keyword evidence="2" id="KW-1185">Reference proteome</keyword>